<feature type="non-terminal residue" evidence="1">
    <location>
        <position position="30"/>
    </location>
</feature>
<accession>X1NHU9</accession>
<sequence length="30" mass="3218">MKSCFASLISQKEQSFTISGVLSILALLTT</sequence>
<gene>
    <name evidence="1" type="ORF">S06H3_39314</name>
</gene>
<organism evidence="1">
    <name type="scientific">marine sediment metagenome</name>
    <dbReference type="NCBI Taxonomy" id="412755"/>
    <lineage>
        <taxon>unclassified sequences</taxon>
        <taxon>metagenomes</taxon>
        <taxon>ecological metagenomes</taxon>
    </lineage>
</organism>
<protein>
    <submittedName>
        <fullName evidence="1">Uncharacterized protein</fullName>
    </submittedName>
</protein>
<comment type="caution">
    <text evidence="1">The sequence shown here is derived from an EMBL/GenBank/DDBJ whole genome shotgun (WGS) entry which is preliminary data.</text>
</comment>
<evidence type="ECO:0000313" key="1">
    <source>
        <dbReference type="EMBL" id="GAI43587.1"/>
    </source>
</evidence>
<proteinExistence type="predicted"/>
<dbReference type="AlphaFoldDB" id="X1NHU9"/>
<name>X1NHU9_9ZZZZ</name>
<reference evidence="1" key="1">
    <citation type="journal article" date="2014" name="Front. Microbiol.">
        <title>High frequency of phylogenetically diverse reductive dehalogenase-homologous genes in deep subseafloor sedimentary metagenomes.</title>
        <authorList>
            <person name="Kawai M."/>
            <person name="Futagami T."/>
            <person name="Toyoda A."/>
            <person name="Takaki Y."/>
            <person name="Nishi S."/>
            <person name="Hori S."/>
            <person name="Arai W."/>
            <person name="Tsubouchi T."/>
            <person name="Morono Y."/>
            <person name="Uchiyama I."/>
            <person name="Ito T."/>
            <person name="Fujiyama A."/>
            <person name="Inagaki F."/>
            <person name="Takami H."/>
        </authorList>
    </citation>
    <scope>NUCLEOTIDE SEQUENCE</scope>
    <source>
        <strain evidence="1">Expedition CK06-06</strain>
    </source>
</reference>
<dbReference type="EMBL" id="BARV01024036">
    <property type="protein sequence ID" value="GAI43587.1"/>
    <property type="molecule type" value="Genomic_DNA"/>
</dbReference>